<accession>A0A1M7XZV4</accession>
<proteinExistence type="predicted"/>
<organism evidence="1 2">
    <name type="scientific">Anaerocolumna xylanovorans DSM 12503</name>
    <dbReference type="NCBI Taxonomy" id="1121345"/>
    <lineage>
        <taxon>Bacteria</taxon>
        <taxon>Bacillati</taxon>
        <taxon>Bacillota</taxon>
        <taxon>Clostridia</taxon>
        <taxon>Lachnospirales</taxon>
        <taxon>Lachnospiraceae</taxon>
        <taxon>Anaerocolumna</taxon>
    </lineage>
</organism>
<evidence type="ECO:0000313" key="2">
    <source>
        <dbReference type="Proteomes" id="UP000184612"/>
    </source>
</evidence>
<name>A0A1M7XZV4_9FIRM</name>
<dbReference type="Proteomes" id="UP000184612">
    <property type="component" value="Unassembled WGS sequence"/>
</dbReference>
<keyword evidence="2" id="KW-1185">Reference proteome</keyword>
<dbReference type="CDD" id="cd11543">
    <property type="entry name" value="NTP-PPase_u6"/>
    <property type="match status" value="1"/>
</dbReference>
<evidence type="ECO:0008006" key="3">
    <source>
        <dbReference type="Google" id="ProtNLM"/>
    </source>
</evidence>
<reference evidence="1 2" key="1">
    <citation type="submission" date="2016-12" db="EMBL/GenBank/DDBJ databases">
        <authorList>
            <person name="Song W.-J."/>
            <person name="Kurnit D.M."/>
        </authorList>
    </citation>
    <scope>NUCLEOTIDE SEQUENCE [LARGE SCALE GENOMIC DNA]</scope>
    <source>
        <strain evidence="1 2">DSM 12503</strain>
    </source>
</reference>
<dbReference type="EMBL" id="FRFD01000003">
    <property type="protein sequence ID" value="SHO44731.1"/>
    <property type="molecule type" value="Genomic_DNA"/>
</dbReference>
<dbReference type="RefSeq" id="WP_073587382.1">
    <property type="nucleotide sequence ID" value="NZ_FRFD01000003.1"/>
</dbReference>
<evidence type="ECO:0000313" key="1">
    <source>
        <dbReference type="EMBL" id="SHO44731.1"/>
    </source>
</evidence>
<sequence length="103" mass="12069">MNFSEVVERSVQIRKLYHQLERQNHGTEWTVEEDALAFLTDAGLVGRLTMSQQERWPKGGNTVLELEHKLGECIWWLIVLAERMNIDINKSLDEFLSNLEEQL</sequence>
<dbReference type="AlphaFoldDB" id="A0A1M7XZV4"/>
<protein>
    <recommendedName>
        <fullName evidence="3">MazG-like protein</fullName>
    </recommendedName>
</protein>
<gene>
    <name evidence="1" type="ORF">SAMN02745217_00703</name>
</gene>
<dbReference type="OrthoDB" id="196226at2"/>
<dbReference type="Gene3D" id="1.10.287.1080">
    <property type="entry name" value="MazG-like"/>
    <property type="match status" value="1"/>
</dbReference>
<dbReference type="STRING" id="1121345.SAMN02745217_00703"/>